<dbReference type="PANTHER" id="PTHR43257:SF2">
    <property type="entry name" value="PYRUVATE DEHYDROGENASE E1 COMPONENT SUBUNIT BETA"/>
    <property type="match status" value="1"/>
</dbReference>
<dbReference type="SUPFAM" id="SSF52518">
    <property type="entry name" value="Thiamin diphosphate-binding fold (THDP-binding)"/>
    <property type="match status" value="1"/>
</dbReference>
<dbReference type="Pfam" id="PF02780">
    <property type="entry name" value="Transketolase_C"/>
    <property type="match status" value="1"/>
</dbReference>
<evidence type="ECO:0000256" key="3">
    <source>
        <dbReference type="ARBA" id="ARBA00023052"/>
    </source>
</evidence>
<evidence type="ECO:0000313" key="6">
    <source>
        <dbReference type="Proteomes" id="UP000184251"/>
    </source>
</evidence>
<dbReference type="InterPro" id="IPR033248">
    <property type="entry name" value="Transketolase_C"/>
</dbReference>
<dbReference type="Gene3D" id="3.40.50.920">
    <property type="match status" value="1"/>
</dbReference>
<dbReference type="Proteomes" id="UP000184251">
    <property type="component" value="Unassembled WGS sequence"/>
</dbReference>
<evidence type="ECO:0000256" key="2">
    <source>
        <dbReference type="ARBA" id="ARBA00023002"/>
    </source>
</evidence>
<keyword evidence="3" id="KW-0786">Thiamine pyrophosphate</keyword>
<keyword evidence="5" id="KW-0670">Pyruvate</keyword>
<evidence type="ECO:0000313" key="5">
    <source>
        <dbReference type="EMBL" id="SHE50750.1"/>
    </source>
</evidence>
<dbReference type="PANTHER" id="PTHR43257">
    <property type="entry name" value="PYRUVATE DEHYDROGENASE E1 COMPONENT BETA SUBUNIT"/>
    <property type="match status" value="1"/>
</dbReference>
<sequence>MRTISVRQAINEAINEEMDRDSSVILIGEDIAQYGGSLKVTGGLYDKFGPDRIRNTPLSESAIVGTAIGSSMLGIRTIAEITYFDFIGVSMDQIMNQAAKWQYMTGGRVNLPLVLRTQGGGYRGNGSQHSQSLEAVFTHIPGLVVVMPSSPFDFKGLLKSAIRDNNPVLFIEHKMIYNVKGKVPEEEYTIPFGCADIKREGKDLTVVATSYMVKMVMDLADELEEKGISIEVIDPRTLVPFDFETIKKSVEKTHRLVVVNEAHNTCSFAREISARVMEEMFTELDAPVLTVGALDVPIPYAQNLEEYVLPSKERIADCIKKAMEY</sequence>
<dbReference type="SMART" id="SM00861">
    <property type="entry name" value="Transket_pyr"/>
    <property type="match status" value="1"/>
</dbReference>
<protein>
    <submittedName>
        <fullName evidence="5">Pyruvate dehydrogenase E1 component beta subunit</fullName>
    </submittedName>
</protein>
<dbReference type="FunFam" id="3.40.50.920:FF:000001">
    <property type="entry name" value="Pyruvate dehydrogenase E1 beta subunit"/>
    <property type="match status" value="1"/>
</dbReference>
<gene>
    <name evidence="5" type="ORF">SAMN02746064_00615</name>
</gene>
<feature type="domain" description="Transketolase-like pyrimidine-binding" evidence="4">
    <location>
        <begin position="4"/>
        <end position="179"/>
    </location>
</feature>
<organism evidence="5 6">
    <name type="scientific">Alkalibacter saccharofermentans DSM 14828</name>
    <dbReference type="NCBI Taxonomy" id="1120975"/>
    <lineage>
        <taxon>Bacteria</taxon>
        <taxon>Bacillati</taxon>
        <taxon>Bacillota</taxon>
        <taxon>Clostridia</taxon>
        <taxon>Eubacteriales</taxon>
        <taxon>Eubacteriaceae</taxon>
        <taxon>Alkalibacter</taxon>
    </lineage>
</organism>
<dbReference type="GO" id="GO:0016491">
    <property type="term" value="F:oxidoreductase activity"/>
    <property type="evidence" value="ECO:0007669"/>
    <property type="project" value="UniProtKB-KW"/>
</dbReference>
<dbReference type="RefSeq" id="WP_073269616.1">
    <property type="nucleotide sequence ID" value="NZ_FQTU01000003.1"/>
</dbReference>
<evidence type="ECO:0000256" key="1">
    <source>
        <dbReference type="ARBA" id="ARBA00001964"/>
    </source>
</evidence>
<proteinExistence type="predicted"/>
<dbReference type="SUPFAM" id="SSF52922">
    <property type="entry name" value="TK C-terminal domain-like"/>
    <property type="match status" value="1"/>
</dbReference>
<dbReference type="AlphaFoldDB" id="A0A1M4U250"/>
<dbReference type="CDD" id="cd07036">
    <property type="entry name" value="TPP_PYR_E1-PDHc-beta_like"/>
    <property type="match status" value="1"/>
</dbReference>
<dbReference type="InterPro" id="IPR029061">
    <property type="entry name" value="THDP-binding"/>
</dbReference>
<keyword evidence="2" id="KW-0560">Oxidoreductase</keyword>
<dbReference type="InterPro" id="IPR005475">
    <property type="entry name" value="Transketolase-like_Pyr-bd"/>
</dbReference>
<keyword evidence="6" id="KW-1185">Reference proteome</keyword>
<evidence type="ECO:0000259" key="4">
    <source>
        <dbReference type="SMART" id="SM00861"/>
    </source>
</evidence>
<dbReference type="EMBL" id="FQTU01000003">
    <property type="protein sequence ID" value="SHE50750.1"/>
    <property type="molecule type" value="Genomic_DNA"/>
</dbReference>
<accession>A0A1M4U250</accession>
<dbReference type="FunFam" id="3.40.50.970:FF:000001">
    <property type="entry name" value="Pyruvate dehydrogenase E1 beta subunit"/>
    <property type="match status" value="1"/>
</dbReference>
<dbReference type="STRING" id="1120975.SAMN02746064_00615"/>
<name>A0A1M4U250_9FIRM</name>
<comment type="cofactor">
    <cofactor evidence="1">
        <name>thiamine diphosphate</name>
        <dbReference type="ChEBI" id="CHEBI:58937"/>
    </cofactor>
</comment>
<dbReference type="Pfam" id="PF02779">
    <property type="entry name" value="Transket_pyr"/>
    <property type="match status" value="1"/>
</dbReference>
<dbReference type="NCBIfam" id="NF006667">
    <property type="entry name" value="PRK09212.1"/>
    <property type="match status" value="1"/>
</dbReference>
<dbReference type="Gene3D" id="3.40.50.970">
    <property type="match status" value="1"/>
</dbReference>
<dbReference type="InterPro" id="IPR009014">
    <property type="entry name" value="Transketo_C/PFOR_II"/>
</dbReference>
<reference evidence="5 6" key="1">
    <citation type="submission" date="2016-11" db="EMBL/GenBank/DDBJ databases">
        <authorList>
            <person name="Jaros S."/>
            <person name="Januszkiewicz K."/>
            <person name="Wedrychowicz H."/>
        </authorList>
    </citation>
    <scope>NUCLEOTIDE SEQUENCE [LARGE SCALE GENOMIC DNA]</scope>
    <source>
        <strain evidence="5 6">DSM 14828</strain>
    </source>
</reference>